<accession>A0A9P7KQC3</accession>
<dbReference type="Pfam" id="PF10067">
    <property type="entry name" value="DUF2306"/>
    <property type="match status" value="1"/>
</dbReference>
<feature type="transmembrane region" description="Helical" evidence="2">
    <location>
        <begin position="120"/>
        <end position="140"/>
    </location>
</feature>
<dbReference type="AlphaFoldDB" id="A0A9P7KQC3"/>
<keyword evidence="2" id="KW-0472">Membrane</keyword>
<feature type="transmembrane region" description="Helical" evidence="2">
    <location>
        <begin position="62"/>
        <end position="82"/>
    </location>
</feature>
<feature type="transmembrane region" description="Helical" evidence="2">
    <location>
        <begin position="291"/>
        <end position="318"/>
    </location>
</feature>
<dbReference type="EMBL" id="JAGPUO010000006">
    <property type="protein sequence ID" value="KAG5661856.1"/>
    <property type="molecule type" value="Genomic_DNA"/>
</dbReference>
<feature type="compositionally biased region" description="Polar residues" evidence="1">
    <location>
        <begin position="374"/>
        <end position="387"/>
    </location>
</feature>
<evidence type="ECO:0000256" key="1">
    <source>
        <dbReference type="SAM" id="MobiDB-lite"/>
    </source>
</evidence>
<dbReference type="InterPro" id="IPR018750">
    <property type="entry name" value="DUF2306_membrane"/>
</dbReference>
<organism evidence="3 4">
    <name type="scientific">Fusarium avenaceum</name>
    <dbReference type="NCBI Taxonomy" id="40199"/>
    <lineage>
        <taxon>Eukaryota</taxon>
        <taxon>Fungi</taxon>
        <taxon>Dikarya</taxon>
        <taxon>Ascomycota</taxon>
        <taxon>Pezizomycotina</taxon>
        <taxon>Sordariomycetes</taxon>
        <taxon>Hypocreomycetidae</taxon>
        <taxon>Hypocreales</taxon>
        <taxon>Nectriaceae</taxon>
        <taxon>Fusarium</taxon>
        <taxon>Fusarium tricinctum species complex</taxon>
    </lineage>
</organism>
<sequence length="387" mass="42903">MLFTLPAAFLLSSKQLPFPFKLFHSKSPFFTMAVSTRPPANGFVAQARKVYNPIGFSKGYNFVLWFIFAGAMFGFSLARMMYLDYYGVYCNPNSAGGNGAGPGECFSYNKKDLYKIGIKMHLYTIIPAALLVVFQFVPFIRYKALLFHRMNGYIVIILAIIGTVGAIIIAPVSFGGSLIIRGWVGAASIMFIGSMGISLWNIKTLQLEQHRAWMLRAWFYAGSIITVRIIMIISAMVMSKNPSFRQPMQCDKIATFYDDSASLVAKYPVCEDTDAWVAVQGDMSGESAENIATALSLGFSLGVWLALAIHAIGIEVYLRLTPAESERLRKISYQRQQERGFKNPGSAGLTVDRLGDAEKWYPGNEVEVEALPPTKQQHSESSFVDTA</sequence>
<feature type="transmembrane region" description="Helical" evidence="2">
    <location>
        <begin position="180"/>
        <end position="202"/>
    </location>
</feature>
<evidence type="ECO:0000313" key="3">
    <source>
        <dbReference type="EMBL" id="KAG5661856.1"/>
    </source>
</evidence>
<evidence type="ECO:0000313" key="4">
    <source>
        <dbReference type="Proteomes" id="UP000782241"/>
    </source>
</evidence>
<evidence type="ECO:0000256" key="2">
    <source>
        <dbReference type="SAM" id="Phobius"/>
    </source>
</evidence>
<feature type="transmembrane region" description="Helical" evidence="2">
    <location>
        <begin position="152"/>
        <end position="174"/>
    </location>
</feature>
<name>A0A9P7KQC3_9HYPO</name>
<feature type="region of interest" description="Disordered" evidence="1">
    <location>
        <begin position="368"/>
        <end position="387"/>
    </location>
</feature>
<evidence type="ECO:0008006" key="5">
    <source>
        <dbReference type="Google" id="ProtNLM"/>
    </source>
</evidence>
<gene>
    <name evidence="3" type="ORF">KAF25_004095</name>
</gene>
<keyword evidence="2" id="KW-1133">Transmembrane helix</keyword>
<feature type="transmembrane region" description="Helical" evidence="2">
    <location>
        <begin position="214"/>
        <end position="238"/>
    </location>
</feature>
<proteinExistence type="predicted"/>
<keyword evidence="4" id="KW-1185">Reference proteome</keyword>
<reference evidence="3" key="1">
    <citation type="submission" date="2021-04" db="EMBL/GenBank/DDBJ databases">
        <title>Draft genome of Fusarium avenaceum strain F156N33, isolated from an atmospheric sample in Virginia.</title>
        <authorList>
            <person name="Yang S."/>
            <person name="Vinatzer B.A."/>
            <person name="Coleman J."/>
        </authorList>
    </citation>
    <scope>NUCLEOTIDE SEQUENCE</scope>
    <source>
        <strain evidence="3">F156N33</strain>
    </source>
</reference>
<dbReference type="Proteomes" id="UP000782241">
    <property type="component" value="Unassembled WGS sequence"/>
</dbReference>
<protein>
    <recommendedName>
        <fullName evidence="5">Microtubule associated protein</fullName>
    </recommendedName>
</protein>
<comment type="caution">
    <text evidence="3">The sequence shown here is derived from an EMBL/GenBank/DDBJ whole genome shotgun (WGS) entry which is preliminary data.</text>
</comment>
<keyword evidence="2" id="KW-0812">Transmembrane</keyword>